<dbReference type="GO" id="GO:0046872">
    <property type="term" value="F:metal ion binding"/>
    <property type="evidence" value="ECO:0007669"/>
    <property type="project" value="UniProtKB-KW"/>
</dbReference>
<dbReference type="KEGG" id="pib:BBD41_15535"/>
<accession>A0A1B2E1W1</accession>
<name>A0A1B2E1W1_9BACL</name>
<dbReference type="Pfam" id="PF01077">
    <property type="entry name" value="NIR_SIR"/>
    <property type="match status" value="1"/>
</dbReference>
<dbReference type="GO" id="GO:0051536">
    <property type="term" value="F:iron-sulfur cluster binding"/>
    <property type="evidence" value="ECO:0007669"/>
    <property type="project" value="UniProtKB-KW"/>
</dbReference>
<dbReference type="InterPro" id="IPR045854">
    <property type="entry name" value="NO2/SO3_Rdtase_4Fe4S_sf"/>
</dbReference>
<evidence type="ECO:0000256" key="2">
    <source>
        <dbReference type="ARBA" id="ARBA00023004"/>
    </source>
</evidence>
<gene>
    <name evidence="5" type="ORF">BBD41_15535</name>
</gene>
<feature type="domain" description="Nitrite/sulphite reductase 4Fe-4S" evidence="4">
    <location>
        <begin position="93"/>
        <end position="209"/>
    </location>
</feature>
<keyword evidence="1" id="KW-0479">Metal-binding</keyword>
<dbReference type="GO" id="GO:0020037">
    <property type="term" value="F:heme binding"/>
    <property type="evidence" value="ECO:0007669"/>
    <property type="project" value="InterPro"/>
</dbReference>
<evidence type="ECO:0000313" key="5">
    <source>
        <dbReference type="EMBL" id="ANY73877.1"/>
    </source>
</evidence>
<dbReference type="GO" id="GO:0016491">
    <property type="term" value="F:oxidoreductase activity"/>
    <property type="evidence" value="ECO:0007669"/>
    <property type="project" value="InterPro"/>
</dbReference>
<organism evidence="5">
    <name type="scientific">Paenibacillus ihbetae</name>
    <dbReference type="NCBI Taxonomy" id="1870820"/>
    <lineage>
        <taxon>Bacteria</taxon>
        <taxon>Bacillati</taxon>
        <taxon>Bacillota</taxon>
        <taxon>Bacilli</taxon>
        <taxon>Bacillales</taxon>
        <taxon>Paenibacillaceae</taxon>
        <taxon>Paenibacillus</taxon>
    </lineage>
</organism>
<proteinExistence type="predicted"/>
<dbReference type="InterPro" id="IPR006067">
    <property type="entry name" value="NO2/SO3_Rdtase_4Fe4S_dom"/>
</dbReference>
<sequence>MSMRKFAVTPGFEVGGTMFRPEQLAVLGSVVGEDARIEMTGFKQLYIEMEEEQMEEAQRLLRAAGLQVHPAGFVTKSLIACHFCRGAEEAGLDVARALDEAIAGHPVPSPLRIGYAGCALGTSEPLLKDIAVIKMRDKYDMYVGGEPRGLKALLAQQLHAGLEAEELVPIIRSLIAIFQEQGKKKEKFSRFVDRITLEKLRELTASARMETAG</sequence>
<dbReference type="RefSeq" id="WP_099478134.1">
    <property type="nucleotide sequence ID" value="NZ_CP016809.1"/>
</dbReference>
<evidence type="ECO:0000259" key="4">
    <source>
        <dbReference type="Pfam" id="PF01077"/>
    </source>
</evidence>
<reference evidence="5" key="1">
    <citation type="submission" date="2016-08" db="EMBL/GenBank/DDBJ databases">
        <title>Complete Genome Seqeunce of Paenibacillus sp. nov. IHBB 9852 from high altitute lake of Indian trans-Himalayas.</title>
        <authorList>
            <person name="Kiran S."/>
            <person name="Swarnkar M.K."/>
            <person name="Rana A."/>
            <person name="Tewari R."/>
            <person name="Gulati A."/>
        </authorList>
    </citation>
    <scope>NUCLEOTIDE SEQUENCE [LARGE SCALE GENOMIC DNA]</scope>
    <source>
        <strain evidence="5">IHBB 9852</strain>
    </source>
</reference>
<evidence type="ECO:0000256" key="1">
    <source>
        <dbReference type="ARBA" id="ARBA00022723"/>
    </source>
</evidence>
<keyword evidence="3" id="KW-0411">Iron-sulfur</keyword>
<evidence type="ECO:0000256" key="3">
    <source>
        <dbReference type="ARBA" id="ARBA00023014"/>
    </source>
</evidence>
<keyword evidence="2" id="KW-0408">Iron</keyword>
<dbReference type="AlphaFoldDB" id="A0A1B2E1W1"/>
<dbReference type="Gene3D" id="3.30.413.10">
    <property type="entry name" value="Sulfite Reductase Hemoprotein, domain 1"/>
    <property type="match status" value="1"/>
</dbReference>
<dbReference type="SUPFAM" id="SSF56014">
    <property type="entry name" value="Nitrite and sulphite reductase 4Fe-4S domain-like"/>
    <property type="match status" value="1"/>
</dbReference>
<dbReference type="EMBL" id="CP016809">
    <property type="protein sequence ID" value="ANY73877.1"/>
    <property type="molecule type" value="Genomic_DNA"/>
</dbReference>
<protein>
    <submittedName>
        <fullName evidence="5">Nitrite reductase</fullName>
    </submittedName>
</protein>